<feature type="domain" description="HTH gntR-type" evidence="6">
    <location>
        <begin position="20"/>
        <end position="88"/>
    </location>
</feature>
<keyword evidence="2" id="KW-0663">Pyridoxal phosphate</keyword>
<dbReference type="SUPFAM" id="SSF46785">
    <property type="entry name" value="Winged helix' DNA-binding domain"/>
    <property type="match status" value="1"/>
</dbReference>
<dbReference type="InterPro" id="IPR051446">
    <property type="entry name" value="HTH_trans_reg/aminotransferase"/>
</dbReference>
<evidence type="ECO:0000259" key="6">
    <source>
        <dbReference type="PROSITE" id="PS50949"/>
    </source>
</evidence>
<protein>
    <submittedName>
        <fullName evidence="7">HTH-type transcriptional regulatory protein GabR</fullName>
    </submittedName>
</protein>
<dbReference type="InterPro" id="IPR000524">
    <property type="entry name" value="Tscrpt_reg_HTH_GntR"/>
</dbReference>
<dbReference type="InterPro" id="IPR015424">
    <property type="entry name" value="PyrdxlP-dep_Trfase"/>
</dbReference>
<comment type="caution">
    <text evidence="7">The sequence shown here is derived from an EMBL/GenBank/DDBJ whole genome shotgun (WGS) entry which is preliminary data.</text>
</comment>
<accession>A0ABN8DXD5</accession>
<dbReference type="InterPro" id="IPR036390">
    <property type="entry name" value="WH_DNA-bd_sf"/>
</dbReference>
<dbReference type="Pfam" id="PF00392">
    <property type="entry name" value="GntR"/>
    <property type="match status" value="1"/>
</dbReference>
<dbReference type="Proteomes" id="UP000838748">
    <property type="component" value="Unassembled WGS sequence"/>
</dbReference>
<evidence type="ECO:0000313" key="8">
    <source>
        <dbReference type="Proteomes" id="UP000838748"/>
    </source>
</evidence>
<evidence type="ECO:0000256" key="5">
    <source>
        <dbReference type="ARBA" id="ARBA00023163"/>
    </source>
</evidence>
<evidence type="ECO:0000256" key="2">
    <source>
        <dbReference type="ARBA" id="ARBA00022898"/>
    </source>
</evidence>
<dbReference type="PANTHER" id="PTHR46577:SF1">
    <property type="entry name" value="HTH-TYPE TRANSCRIPTIONAL REGULATORY PROTEIN GABR"/>
    <property type="match status" value="1"/>
</dbReference>
<dbReference type="SMART" id="SM00345">
    <property type="entry name" value="HTH_GNTR"/>
    <property type="match status" value="1"/>
</dbReference>
<dbReference type="PROSITE" id="PS50949">
    <property type="entry name" value="HTH_GNTR"/>
    <property type="match status" value="1"/>
</dbReference>
<name>A0ABN8DXD5_9VIBR</name>
<evidence type="ECO:0000256" key="1">
    <source>
        <dbReference type="ARBA" id="ARBA00005384"/>
    </source>
</evidence>
<comment type="similarity">
    <text evidence="1">In the C-terminal section; belongs to the class-I pyridoxal-phosphate-dependent aminotransferase family.</text>
</comment>
<dbReference type="EMBL" id="CAKLDM010000001">
    <property type="protein sequence ID" value="CAH0536079.1"/>
    <property type="molecule type" value="Genomic_DNA"/>
</dbReference>
<keyword evidence="4" id="KW-0238">DNA-binding</keyword>
<dbReference type="Gene3D" id="3.40.640.10">
    <property type="entry name" value="Type I PLP-dependent aspartate aminotransferase-like (Major domain)"/>
    <property type="match status" value="1"/>
</dbReference>
<organism evidence="7 8">
    <name type="scientific">Vibrio marisflavi CECT 7928</name>
    <dbReference type="NCBI Taxonomy" id="634439"/>
    <lineage>
        <taxon>Bacteria</taxon>
        <taxon>Pseudomonadati</taxon>
        <taxon>Pseudomonadota</taxon>
        <taxon>Gammaproteobacteria</taxon>
        <taxon>Vibrionales</taxon>
        <taxon>Vibrionaceae</taxon>
        <taxon>Vibrio</taxon>
    </lineage>
</organism>
<dbReference type="Pfam" id="PF00155">
    <property type="entry name" value="Aminotran_1_2"/>
    <property type="match status" value="1"/>
</dbReference>
<dbReference type="InterPro" id="IPR036388">
    <property type="entry name" value="WH-like_DNA-bd_sf"/>
</dbReference>
<dbReference type="Gene3D" id="1.10.10.10">
    <property type="entry name" value="Winged helix-like DNA-binding domain superfamily/Winged helix DNA-binding domain"/>
    <property type="match status" value="1"/>
</dbReference>
<proteinExistence type="inferred from homology"/>
<evidence type="ECO:0000256" key="4">
    <source>
        <dbReference type="ARBA" id="ARBA00023125"/>
    </source>
</evidence>
<dbReference type="InterPro" id="IPR004839">
    <property type="entry name" value="Aminotransferase_I/II_large"/>
</dbReference>
<evidence type="ECO:0000256" key="3">
    <source>
        <dbReference type="ARBA" id="ARBA00023015"/>
    </source>
</evidence>
<dbReference type="InterPro" id="IPR015421">
    <property type="entry name" value="PyrdxlP-dep_Trfase_major"/>
</dbReference>
<dbReference type="PANTHER" id="PTHR46577">
    <property type="entry name" value="HTH-TYPE TRANSCRIPTIONAL REGULATORY PROTEIN GABR"/>
    <property type="match status" value="1"/>
</dbReference>
<reference evidence="7" key="1">
    <citation type="submission" date="2021-11" db="EMBL/GenBank/DDBJ databases">
        <authorList>
            <person name="Rodrigo-Torres L."/>
            <person name="Arahal R. D."/>
            <person name="Lucena T."/>
        </authorList>
    </citation>
    <scope>NUCLEOTIDE SEQUENCE</scope>
    <source>
        <strain evidence="7">CECT 7928</strain>
    </source>
</reference>
<sequence length="477" mass="52791">MGPVMPLIDIGDLQLSNSKGAKQTELFKAIREKIVEQLWPIGGKLPSTRKLAEELSLSRNTVTNTYEQLVAEGYIESRAGSGFYVCIELPEAYLPAPIAHSAQQSSIPPYNNDGAFASGVPDLNLFPIKKWQRLLQQHSSRVHLLGSQHIQGSIELRSALSDYLATSRSVVCNPSRIIITSGAQQALSIALMATLSPSDSILMEQPGYTQMSKIINLLGSNFIAAPVVPKLGLDIDLVLQSNAKALYITPSNQYPLGTSLDTKQRLSLIEWAVQGNSWIIEDDYDSEFQFAHRPYTSMQGLAGQMGRDEHVIYVGSFSKVMFNSLRLGYLVVPESLISKCLTIKDAITGDSPAHVQAALADFIREGDLIRHVRKMRRLYKLKHQAMIDAIKLHLPSSLEVVSQAAGMHITLKWHGSIDEQDLVDAAQKVGLNIRPMSYYEHNKNIERDWNAVILGFGNVSMDDIPQDIARLASLFHC</sequence>
<dbReference type="PRINTS" id="PR00035">
    <property type="entry name" value="HTHGNTR"/>
</dbReference>
<keyword evidence="3" id="KW-0805">Transcription regulation</keyword>
<dbReference type="CDD" id="cd00609">
    <property type="entry name" value="AAT_like"/>
    <property type="match status" value="1"/>
</dbReference>
<dbReference type="CDD" id="cd07377">
    <property type="entry name" value="WHTH_GntR"/>
    <property type="match status" value="1"/>
</dbReference>
<evidence type="ECO:0000313" key="7">
    <source>
        <dbReference type="EMBL" id="CAH0536079.1"/>
    </source>
</evidence>
<dbReference type="SUPFAM" id="SSF53383">
    <property type="entry name" value="PLP-dependent transferases"/>
    <property type="match status" value="1"/>
</dbReference>
<keyword evidence="8" id="KW-1185">Reference proteome</keyword>
<gene>
    <name evidence="7" type="primary">gabR</name>
    <name evidence="7" type="ORF">VMF7928_00175</name>
</gene>
<keyword evidence="5" id="KW-0804">Transcription</keyword>